<keyword evidence="9" id="KW-1185">Reference proteome</keyword>
<evidence type="ECO:0000256" key="6">
    <source>
        <dbReference type="SAM" id="Phobius"/>
    </source>
</evidence>
<dbReference type="AlphaFoldDB" id="A0ABD3SUT8"/>
<dbReference type="GO" id="GO:0080115">
    <property type="term" value="F:myosin XI tail binding"/>
    <property type="evidence" value="ECO:0007669"/>
    <property type="project" value="UniProtKB-ARBA"/>
</dbReference>
<feature type="region of interest" description="Disordered" evidence="5">
    <location>
        <begin position="502"/>
        <end position="541"/>
    </location>
</feature>
<evidence type="ECO:0000259" key="7">
    <source>
        <dbReference type="PROSITE" id="PS51775"/>
    </source>
</evidence>
<keyword evidence="3 6" id="KW-1133">Transmembrane helix</keyword>
<dbReference type="Proteomes" id="UP001634393">
    <property type="component" value="Unassembled WGS sequence"/>
</dbReference>
<sequence length="635" mass="71697">MACQPIYMWTLSGLVSAFLDLAIAYLLLCASAVAFFASKILGFFGLNLPCPCNGLFFNIPNNDYCLNRLLVDVPTQKVSYVQFSVKHSFPFNDSVYGRSQNYSIGENNYVNGVLEIEGEASCSSVSDTRVSRNVVGREELILGDEKYDVKGKRVINHRARSRLRQRRKGVGGRGNYSSVSSYDPSLHEDFDPHHLEYDMRTPTVMEMSPISLTKGHTNDYPDEDMHMNKNVISIKELQENPQEVDNYDDNLSDDEKNAATLLEKALEEEQIARAALYIELEKERSAAASAADEAMAMILRLQEEKASIAMEARQYQRIIEEKSAYDAEEMKILKEILVRRETEKHFLEKELEDYRQMVSLGNEELTDDDPILMLHQLTDKNVMIEDRFSETSFGNESSIQFQGEKISFPNSDEQSMEMSTSNSVGNMDLQEKEMISADNLYLTPNGPQECKFLEEKIIIPCNGNETGDSNYDSKQKLMDEDTEDTHVYDVHVIGDGIKLRSKSEQQLSGSSSEMSSGIPPIGPKGKSSLTDLRKSSMSEVDSEMLKIDSEVGRLRERLKIVQEGRGKLSSLSVESREREDIQLKLLEDIARQVQEIRNLNEPGKAPRQVSLPLPTSKALSKKRRSRSVSSGLQRS</sequence>
<comment type="subcellular location">
    <subcellularLocation>
        <location evidence="1">Membrane</location>
    </subcellularLocation>
</comment>
<reference evidence="8 9" key="1">
    <citation type="submission" date="2024-12" db="EMBL/GenBank/DDBJ databases">
        <title>The unique morphological basis and parallel evolutionary history of personate flowers in Penstemon.</title>
        <authorList>
            <person name="Depatie T.H."/>
            <person name="Wessinger C.A."/>
        </authorList>
    </citation>
    <scope>NUCLEOTIDE SEQUENCE [LARGE SCALE GENOMIC DNA]</scope>
    <source>
        <strain evidence="8">WTNN_2</strain>
        <tissue evidence="8">Leaf</tissue>
    </source>
</reference>
<feature type="domain" description="GTD-binding" evidence="7">
    <location>
        <begin position="257"/>
        <end position="355"/>
    </location>
</feature>
<feature type="compositionally biased region" description="Low complexity" evidence="5">
    <location>
        <begin position="504"/>
        <end position="517"/>
    </location>
</feature>
<evidence type="ECO:0000256" key="3">
    <source>
        <dbReference type="ARBA" id="ARBA00022989"/>
    </source>
</evidence>
<accession>A0ABD3SUT8</accession>
<name>A0ABD3SUT8_9LAMI</name>
<feature type="transmembrane region" description="Helical" evidence="6">
    <location>
        <begin position="6"/>
        <end position="28"/>
    </location>
</feature>
<dbReference type="PANTHER" id="PTHR31422:SF3">
    <property type="entry name" value="GTD-BINDING DOMAIN-CONTAINING PROTEIN"/>
    <property type="match status" value="1"/>
</dbReference>
<dbReference type="GO" id="GO:0016020">
    <property type="term" value="C:membrane"/>
    <property type="evidence" value="ECO:0007669"/>
    <property type="project" value="UniProtKB-SubCell"/>
</dbReference>
<feature type="region of interest" description="Disordered" evidence="5">
    <location>
        <begin position="162"/>
        <end position="187"/>
    </location>
</feature>
<comment type="caution">
    <text evidence="8">The sequence shown here is derived from an EMBL/GenBank/DDBJ whole genome shotgun (WGS) entry which is preliminary data.</text>
</comment>
<protein>
    <recommendedName>
        <fullName evidence="7">GTD-binding domain-containing protein</fullName>
    </recommendedName>
</protein>
<evidence type="ECO:0000256" key="4">
    <source>
        <dbReference type="ARBA" id="ARBA00023136"/>
    </source>
</evidence>
<evidence type="ECO:0000256" key="5">
    <source>
        <dbReference type="SAM" id="MobiDB-lite"/>
    </source>
</evidence>
<evidence type="ECO:0000256" key="2">
    <source>
        <dbReference type="ARBA" id="ARBA00022692"/>
    </source>
</evidence>
<keyword evidence="2 6" id="KW-0812">Transmembrane</keyword>
<gene>
    <name evidence="8" type="ORF">ACJIZ3_017182</name>
</gene>
<evidence type="ECO:0000313" key="8">
    <source>
        <dbReference type="EMBL" id="KAL3828380.1"/>
    </source>
</evidence>
<feature type="region of interest" description="Disordered" evidence="5">
    <location>
        <begin position="597"/>
        <end position="635"/>
    </location>
</feature>
<evidence type="ECO:0000256" key="1">
    <source>
        <dbReference type="ARBA" id="ARBA00004370"/>
    </source>
</evidence>
<dbReference type="EMBL" id="JBJXBP010000005">
    <property type="protein sequence ID" value="KAL3828380.1"/>
    <property type="molecule type" value="Genomic_DNA"/>
</dbReference>
<dbReference type="Pfam" id="PF04576">
    <property type="entry name" value="Zein-binding"/>
    <property type="match status" value="1"/>
</dbReference>
<keyword evidence="4 6" id="KW-0472">Membrane</keyword>
<dbReference type="PANTHER" id="PTHR31422">
    <property type="entry name" value="BNAANNG28530D PROTEIN"/>
    <property type="match status" value="1"/>
</dbReference>
<proteinExistence type="predicted"/>
<dbReference type="InterPro" id="IPR007656">
    <property type="entry name" value="GTD-bd"/>
</dbReference>
<dbReference type="PROSITE" id="PS51775">
    <property type="entry name" value="GTD_BINDING"/>
    <property type="match status" value="1"/>
</dbReference>
<evidence type="ECO:0000313" key="9">
    <source>
        <dbReference type="Proteomes" id="UP001634393"/>
    </source>
</evidence>
<organism evidence="8 9">
    <name type="scientific">Penstemon smallii</name>
    <dbReference type="NCBI Taxonomy" id="265156"/>
    <lineage>
        <taxon>Eukaryota</taxon>
        <taxon>Viridiplantae</taxon>
        <taxon>Streptophyta</taxon>
        <taxon>Embryophyta</taxon>
        <taxon>Tracheophyta</taxon>
        <taxon>Spermatophyta</taxon>
        <taxon>Magnoliopsida</taxon>
        <taxon>eudicotyledons</taxon>
        <taxon>Gunneridae</taxon>
        <taxon>Pentapetalae</taxon>
        <taxon>asterids</taxon>
        <taxon>lamiids</taxon>
        <taxon>Lamiales</taxon>
        <taxon>Plantaginaceae</taxon>
        <taxon>Cheloneae</taxon>
        <taxon>Penstemon</taxon>
    </lineage>
</organism>